<feature type="compositionally biased region" description="Polar residues" evidence="2">
    <location>
        <begin position="264"/>
        <end position="274"/>
    </location>
</feature>
<evidence type="ECO:0000256" key="2">
    <source>
        <dbReference type="SAM" id="MobiDB-lite"/>
    </source>
</evidence>
<evidence type="ECO:0000313" key="4">
    <source>
        <dbReference type="Proteomes" id="UP000261520"/>
    </source>
</evidence>
<accession>A0A3B4ALB1</accession>
<keyword evidence="1" id="KW-0175">Coiled coil</keyword>
<sequence length="274" mass="31041">MRRNATKLVHGSYVEEAEFQDDVLVYDLVAQKDIKAATMERVSSASSQNNMEHVNKRTSPVKNTLASMLTATGKTVLETVNSIMSTRRRSEDAGTDDRIRIEVKDIPKSHYILTNGVTLCKNIFEIDNKSDYNLQYMNNLNAVVKPAEDNPLIFNGHTETESKPQIEATLAQVRSAVCDVSVSSDSFVFQYQELMRSLGAEPELEEFTDDIGSFRRRVRALRRRLQREEEEEVKMCEEVLSWEGGDEEGGEKVEEMEDEETKNNSRSGIPSTCL</sequence>
<evidence type="ECO:0000313" key="3">
    <source>
        <dbReference type="Ensembl" id="ENSPMGP00000017384.1"/>
    </source>
</evidence>
<reference evidence="3" key="1">
    <citation type="submission" date="2025-08" db="UniProtKB">
        <authorList>
            <consortium name="Ensembl"/>
        </authorList>
    </citation>
    <scope>IDENTIFICATION</scope>
</reference>
<dbReference type="Ensembl" id="ENSPMGT00000018558.1">
    <property type="protein sequence ID" value="ENSPMGP00000017384.1"/>
    <property type="gene ID" value="ENSPMGG00000014231.1"/>
</dbReference>
<evidence type="ECO:0000256" key="1">
    <source>
        <dbReference type="SAM" id="Coils"/>
    </source>
</evidence>
<feature type="region of interest" description="Disordered" evidence="2">
    <location>
        <begin position="240"/>
        <end position="274"/>
    </location>
</feature>
<dbReference type="Proteomes" id="UP000261520">
    <property type="component" value="Unplaced"/>
</dbReference>
<feature type="coiled-coil region" evidence="1">
    <location>
        <begin position="204"/>
        <end position="238"/>
    </location>
</feature>
<reference evidence="3" key="2">
    <citation type="submission" date="2025-09" db="UniProtKB">
        <authorList>
            <consortium name="Ensembl"/>
        </authorList>
    </citation>
    <scope>IDENTIFICATION</scope>
</reference>
<dbReference type="STRING" id="409849.ENSPMGP00000017384"/>
<feature type="compositionally biased region" description="Acidic residues" evidence="2">
    <location>
        <begin position="244"/>
        <end position="260"/>
    </location>
</feature>
<dbReference type="AlphaFoldDB" id="A0A3B4ALB1"/>
<keyword evidence="4" id="KW-1185">Reference proteome</keyword>
<name>A0A3B4ALB1_9GOBI</name>
<protein>
    <submittedName>
        <fullName evidence="3">Uncharacterized protein</fullName>
    </submittedName>
</protein>
<organism evidence="3 4">
    <name type="scientific">Periophthalmus magnuspinnatus</name>
    <dbReference type="NCBI Taxonomy" id="409849"/>
    <lineage>
        <taxon>Eukaryota</taxon>
        <taxon>Metazoa</taxon>
        <taxon>Chordata</taxon>
        <taxon>Craniata</taxon>
        <taxon>Vertebrata</taxon>
        <taxon>Euteleostomi</taxon>
        <taxon>Actinopterygii</taxon>
        <taxon>Neopterygii</taxon>
        <taxon>Teleostei</taxon>
        <taxon>Neoteleostei</taxon>
        <taxon>Acanthomorphata</taxon>
        <taxon>Gobiaria</taxon>
        <taxon>Gobiiformes</taxon>
        <taxon>Gobioidei</taxon>
        <taxon>Gobiidae</taxon>
        <taxon>Oxudercinae</taxon>
        <taxon>Periophthalmus</taxon>
    </lineage>
</organism>
<proteinExistence type="predicted"/>